<reference evidence="2" key="1">
    <citation type="journal article" date="2022" name="Arch. Microbiol.">
        <title>Pseudodesulfovibrio sediminis sp. nov., a mesophilic and neutrophilic sulfate-reducing bacterium isolated from sediment of a brackish lake.</title>
        <authorList>
            <person name="Takahashi A."/>
            <person name="Kojima H."/>
            <person name="Watanabe M."/>
            <person name="Fukui M."/>
        </authorList>
    </citation>
    <scope>NUCLEOTIDE SEQUENCE</scope>
    <source>
        <strain evidence="2">SF6</strain>
    </source>
</reference>
<dbReference type="InterPro" id="IPR037522">
    <property type="entry name" value="HD_GYP_dom"/>
</dbReference>
<keyword evidence="3" id="KW-1185">Reference proteome</keyword>
<dbReference type="CDD" id="cd00077">
    <property type="entry name" value="HDc"/>
    <property type="match status" value="1"/>
</dbReference>
<name>A0ABM7P6W1_9BACT</name>
<dbReference type="SMART" id="SM00471">
    <property type="entry name" value="HDc"/>
    <property type="match status" value="1"/>
</dbReference>
<dbReference type="InterPro" id="IPR052020">
    <property type="entry name" value="Cyclic_di-GMP/3'3'-cGAMP_PDE"/>
</dbReference>
<dbReference type="PANTHER" id="PTHR45228">
    <property type="entry name" value="CYCLIC DI-GMP PHOSPHODIESTERASE TM_0186-RELATED"/>
    <property type="match status" value="1"/>
</dbReference>
<evidence type="ECO:0000313" key="2">
    <source>
        <dbReference type="EMBL" id="BCS88689.1"/>
    </source>
</evidence>
<organism evidence="2 3">
    <name type="scientific">Pseudodesulfovibrio sediminis</name>
    <dbReference type="NCBI Taxonomy" id="2810563"/>
    <lineage>
        <taxon>Bacteria</taxon>
        <taxon>Pseudomonadati</taxon>
        <taxon>Thermodesulfobacteriota</taxon>
        <taxon>Desulfovibrionia</taxon>
        <taxon>Desulfovibrionales</taxon>
        <taxon>Desulfovibrionaceae</taxon>
    </lineage>
</organism>
<proteinExistence type="predicted"/>
<dbReference type="PROSITE" id="PS51832">
    <property type="entry name" value="HD_GYP"/>
    <property type="match status" value="1"/>
</dbReference>
<accession>A0ABM7P6W1</accession>
<dbReference type="InterPro" id="IPR003607">
    <property type="entry name" value="HD/PDEase_dom"/>
</dbReference>
<evidence type="ECO:0000259" key="1">
    <source>
        <dbReference type="PROSITE" id="PS51832"/>
    </source>
</evidence>
<dbReference type="PANTHER" id="PTHR45228:SF1">
    <property type="entry name" value="CYCLIC DI-GMP PHOSPHODIESTERASE TM_0186"/>
    <property type="match status" value="1"/>
</dbReference>
<dbReference type="Gene3D" id="1.10.3210.10">
    <property type="entry name" value="Hypothetical protein af1432"/>
    <property type="match status" value="1"/>
</dbReference>
<dbReference type="Proteomes" id="UP001053296">
    <property type="component" value="Chromosome"/>
</dbReference>
<feature type="domain" description="HD-GYP" evidence="1">
    <location>
        <begin position="6"/>
        <end position="201"/>
    </location>
</feature>
<protein>
    <recommendedName>
        <fullName evidence="1">HD-GYP domain-containing protein</fullName>
    </recommendedName>
</protein>
<dbReference type="EMBL" id="AP024485">
    <property type="protein sequence ID" value="BCS88689.1"/>
    <property type="molecule type" value="Genomic_DNA"/>
</dbReference>
<dbReference type="SUPFAM" id="SSF109604">
    <property type="entry name" value="HD-domain/PDEase-like"/>
    <property type="match status" value="1"/>
</dbReference>
<dbReference type="RefSeq" id="WP_229590683.1">
    <property type="nucleotide sequence ID" value="NZ_AP024485.1"/>
</dbReference>
<evidence type="ECO:0000313" key="3">
    <source>
        <dbReference type="Proteomes" id="UP001053296"/>
    </source>
</evidence>
<dbReference type="Pfam" id="PF13487">
    <property type="entry name" value="HD_5"/>
    <property type="match status" value="1"/>
</dbReference>
<sequence>MTKQFRIDEHLDVLINLARDAEARNITTAKHSERVALVARGIARELGLTGSALDRMLLMGRLHNIGIVGVRDSVLLKTDALTDAEFKHIQSHTTRGAELLAPIPSLSDVAEVCLSHHERWNGTGYPNGIKGEEIPYNARIIAVADVFVAIKSERPHRDSMPRQVAADIIEEEKGTLLCPECVEAFGRWFSETGGKIDLPERV</sequence>
<gene>
    <name evidence="2" type="ORF">PSDVSF_19310</name>
</gene>